<protein>
    <recommendedName>
        <fullName evidence="14">Riboflavin biosynthesis protein</fullName>
    </recommendedName>
    <domain>
        <recommendedName>
            <fullName evidence="14">Riboflavin kinase</fullName>
            <ecNumber evidence="14">2.7.1.26</ecNumber>
        </recommendedName>
        <alternativeName>
            <fullName evidence="14">Flavokinase</fullName>
        </alternativeName>
    </domain>
    <domain>
        <recommendedName>
            <fullName evidence="14">FMN adenylyltransferase</fullName>
            <ecNumber evidence="14">2.7.7.2</ecNumber>
        </recommendedName>
        <alternativeName>
            <fullName evidence="14">FAD pyrophosphorylase</fullName>
        </alternativeName>
        <alternativeName>
            <fullName evidence="14">FAD synthase</fullName>
        </alternativeName>
    </domain>
</protein>
<comment type="pathway">
    <text evidence="1 14">Cofactor biosynthesis; FAD biosynthesis; FAD from FMN: step 1/1.</text>
</comment>
<reference evidence="16" key="1">
    <citation type="journal article" date="2020" name="mSystems">
        <title>Genome- and Community-Level Interaction Insights into Carbon Utilization and Element Cycling Functions of Hydrothermarchaeota in Hydrothermal Sediment.</title>
        <authorList>
            <person name="Zhou Z."/>
            <person name="Liu Y."/>
            <person name="Xu W."/>
            <person name="Pan J."/>
            <person name="Luo Z.H."/>
            <person name="Li M."/>
        </authorList>
    </citation>
    <scope>NUCLEOTIDE SEQUENCE [LARGE SCALE GENOMIC DNA]</scope>
    <source>
        <strain evidence="16">HyVt-102</strain>
    </source>
</reference>
<keyword evidence="7 14" id="KW-0547">Nucleotide-binding</keyword>
<dbReference type="SMART" id="SM00904">
    <property type="entry name" value="Flavokinase"/>
    <property type="match status" value="1"/>
</dbReference>
<dbReference type="GO" id="GO:0006747">
    <property type="term" value="P:FAD biosynthetic process"/>
    <property type="evidence" value="ECO:0007669"/>
    <property type="project" value="UniProtKB-UniRule"/>
</dbReference>
<dbReference type="InterPro" id="IPR023465">
    <property type="entry name" value="Riboflavin_kinase_dom_sf"/>
</dbReference>
<dbReference type="Gene3D" id="2.40.30.30">
    <property type="entry name" value="Riboflavin kinase-like"/>
    <property type="match status" value="1"/>
</dbReference>
<comment type="pathway">
    <text evidence="2 14">Cofactor biosynthesis; FMN biosynthesis; FMN from riboflavin (ATP route): step 1/1.</text>
</comment>
<dbReference type="InterPro" id="IPR014729">
    <property type="entry name" value="Rossmann-like_a/b/a_fold"/>
</dbReference>
<keyword evidence="6 14" id="KW-0548">Nucleotidyltransferase</keyword>
<dbReference type="Gene3D" id="3.40.50.620">
    <property type="entry name" value="HUPs"/>
    <property type="match status" value="1"/>
</dbReference>
<dbReference type="NCBIfam" id="NF004162">
    <property type="entry name" value="PRK05627.1-5"/>
    <property type="match status" value="1"/>
</dbReference>
<evidence type="ECO:0000256" key="8">
    <source>
        <dbReference type="ARBA" id="ARBA00022777"/>
    </source>
</evidence>
<dbReference type="GO" id="GO:0003919">
    <property type="term" value="F:FMN adenylyltransferase activity"/>
    <property type="evidence" value="ECO:0007669"/>
    <property type="project" value="UniProtKB-UniRule"/>
</dbReference>
<dbReference type="InterPro" id="IPR015864">
    <property type="entry name" value="FAD_synthase"/>
</dbReference>
<evidence type="ECO:0000256" key="3">
    <source>
        <dbReference type="ARBA" id="ARBA00022630"/>
    </source>
</evidence>
<name>A0A7C0VA81_UNCW3</name>
<sequence length="305" mass="34540">MKVYNWDELPEVWGVIALGSFDGVHIGHQKLLSFAKARGSLTVVTFTPHPRLFLGLERENFLLTLDEEKEELLLRYGAQRVIFIDFNKEFSGFTPSEFVKEVITNRLKPHRIVVGFDYHFGKNSTGHASDLKALCKNYGIDVHIFPEVIRNRKPVKSTLIRNLLKEGKVEKAMEYLGRPYRFSGDVVKGKGLGSKIGFPTVNLKVNPLKVLPGNGVYGVQVMVRGGIYPGMLYIGDRPTIGEKDTSIEAHIIGFDGMIYGEKLCVEVFHKIREQVKFESMNELRKRLGVDRETVLKKMKEVKDGA</sequence>
<keyword evidence="5 14" id="KW-0808">Transferase</keyword>
<dbReference type="InterPro" id="IPR015865">
    <property type="entry name" value="Riboflavin_kinase_bac/euk"/>
</dbReference>
<evidence type="ECO:0000259" key="15">
    <source>
        <dbReference type="SMART" id="SM00904"/>
    </source>
</evidence>
<accession>A0A7C0VA81</accession>
<keyword evidence="10 14" id="KW-0067">ATP-binding</keyword>
<evidence type="ECO:0000256" key="9">
    <source>
        <dbReference type="ARBA" id="ARBA00022827"/>
    </source>
</evidence>
<gene>
    <name evidence="16" type="ORF">ENF18_02630</name>
</gene>
<proteinExistence type="inferred from homology"/>
<evidence type="ECO:0000256" key="2">
    <source>
        <dbReference type="ARBA" id="ARBA00005201"/>
    </source>
</evidence>
<dbReference type="PANTHER" id="PTHR22749:SF6">
    <property type="entry name" value="RIBOFLAVIN KINASE"/>
    <property type="match status" value="1"/>
</dbReference>
<comment type="catalytic activity">
    <reaction evidence="13 14">
        <text>FMN + ATP + H(+) = FAD + diphosphate</text>
        <dbReference type="Rhea" id="RHEA:17237"/>
        <dbReference type="ChEBI" id="CHEBI:15378"/>
        <dbReference type="ChEBI" id="CHEBI:30616"/>
        <dbReference type="ChEBI" id="CHEBI:33019"/>
        <dbReference type="ChEBI" id="CHEBI:57692"/>
        <dbReference type="ChEBI" id="CHEBI:58210"/>
        <dbReference type="EC" id="2.7.7.2"/>
    </reaction>
</comment>
<dbReference type="InterPro" id="IPR023468">
    <property type="entry name" value="Riboflavin_kinase"/>
</dbReference>
<dbReference type="InterPro" id="IPR002606">
    <property type="entry name" value="Riboflavin_kinase_bac"/>
</dbReference>
<dbReference type="SUPFAM" id="SSF82114">
    <property type="entry name" value="Riboflavin kinase-like"/>
    <property type="match status" value="1"/>
</dbReference>
<dbReference type="FunFam" id="3.40.50.620:FF:000021">
    <property type="entry name" value="Riboflavin biosynthesis protein"/>
    <property type="match status" value="1"/>
</dbReference>
<dbReference type="Proteomes" id="UP000885847">
    <property type="component" value="Unassembled WGS sequence"/>
</dbReference>
<evidence type="ECO:0000256" key="10">
    <source>
        <dbReference type="ARBA" id="ARBA00022840"/>
    </source>
</evidence>
<comment type="catalytic activity">
    <reaction evidence="12 14">
        <text>riboflavin + ATP = FMN + ADP + H(+)</text>
        <dbReference type="Rhea" id="RHEA:14357"/>
        <dbReference type="ChEBI" id="CHEBI:15378"/>
        <dbReference type="ChEBI" id="CHEBI:30616"/>
        <dbReference type="ChEBI" id="CHEBI:57986"/>
        <dbReference type="ChEBI" id="CHEBI:58210"/>
        <dbReference type="ChEBI" id="CHEBI:456216"/>
        <dbReference type="EC" id="2.7.1.26"/>
    </reaction>
</comment>
<dbReference type="PIRSF" id="PIRSF004491">
    <property type="entry name" value="FAD_Synth"/>
    <property type="match status" value="1"/>
</dbReference>
<evidence type="ECO:0000256" key="6">
    <source>
        <dbReference type="ARBA" id="ARBA00022695"/>
    </source>
</evidence>
<dbReference type="SUPFAM" id="SSF52374">
    <property type="entry name" value="Nucleotidylyl transferase"/>
    <property type="match status" value="1"/>
</dbReference>
<evidence type="ECO:0000256" key="14">
    <source>
        <dbReference type="PIRNR" id="PIRNR004491"/>
    </source>
</evidence>
<dbReference type="UniPathway" id="UPA00276">
    <property type="reaction ID" value="UER00406"/>
</dbReference>
<evidence type="ECO:0000256" key="7">
    <source>
        <dbReference type="ARBA" id="ARBA00022741"/>
    </source>
</evidence>
<keyword evidence="9 14" id="KW-0274">FAD</keyword>
<dbReference type="NCBIfam" id="TIGR00083">
    <property type="entry name" value="ribF"/>
    <property type="match status" value="1"/>
</dbReference>
<keyword evidence="11" id="KW-0511">Multifunctional enzyme</keyword>
<evidence type="ECO:0000256" key="11">
    <source>
        <dbReference type="ARBA" id="ARBA00023268"/>
    </source>
</evidence>
<dbReference type="AlphaFoldDB" id="A0A7C0VA81"/>
<dbReference type="GO" id="GO:0009398">
    <property type="term" value="P:FMN biosynthetic process"/>
    <property type="evidence" value="ECO:0007669"/>
    <property type="project" value="UniProtKB-UniRule"/>
</dbReference>
<dbReference type="GO" id="GO:0008531">
    <property type="term" value="F:riboflavin kinase activity"/>
    <property type="evidence" value="ECO:0007669"/>
    <property type="project" value="UniProtKB-UniRule"/>
</dbReference>
<evidence type="ECO:0000256" key="1">
    <source>
        <dbReference type="ARBA" id="ARBA00004726"/>
    </source>
</evidence>
<dbReference type="EC" id="2.7.7.2" evidence="14"/>
<dbReference type="CDD" id="cd02064">
    <property type="entry name" value="FAD_synthetase_N"/>
    <property type="match status" value="1"/>
</dbReference>
<comment type="caution">
    <text evidence="16">The sequence shown here is derived from an EMBL/GenBank/DDBJ whole genome shotgun (WGS) entry which is preliminary data.</text>
</comment>
<feature type="domain" description="Riboflavin kinase" evidence="15">
    <location>
        <begin position="175"/>
        <end position="299"/>
    </location>
</feature>
<dbReference type="Pfam" id="PF06574">
    <property type="entry name" value="FAD_syn"/>
    <property type="match status" value="1"/>
</dbReference>
<evidence type="ECO:0000256" key="13">
    <source>
        <dbReference type="ARBA" id="ARBA00049494"/>
    </source>
</evidence>
<dbReference type="PANTHER" id="PTHR22749">
    <property type="entry name" value="RIBOFLAVIN KINASE/FMN ADENYLYLTRANSFERASE"/>
    <property type="match status" value="1"/>
</dbReference>
<dbReference type="GO" id="GO:0005524">
    <property type="term" value="F:ATP binding"/>
    <property type="evidence" value="ECO:0007669"/>
    <property type="project" value="UniProtKB-UniRule"/>
</dbReference>
<keyword evidence="4 14" id="KW-0288">FMN</keyword>
<evidence type="ECO:0000256" key="4">
    <source>
        <dbReference type="ARBA" id="ARBA00022643"/>
    </source>
</evidence>
<dbReference type="Pfam" id="PF01687">
    <property type="entry name" value="Flavokinase"/>
    <property type="match status" value="1"/>
</dbReference>
<dbReference type="EC" id="2.7.1.26" evidence="14"/>
<keyword evidence="3 14" id="KW-0285">Flavoprotein</keyword>
<evidence type="ECO:0000256" key="5">
    <source>
        <dbReference type="ARBA" id="ARBA00022679"/>
    </source>
</evidence>
<keyword evidence="8 14" id="KW-0418">Kinase</keyword>
<dbReference type="UniPathway" id="UPA00277">
    <property type="reaction ID" value="UER00407"/>
</dbReference>
<organism evidence="16">
    <name type="scientific">candidate division WOR-3 bacterium</name>
    <dbReference type="NCBI Taxonomy" id="2052148"/>
    <lineage>
        <taxon>Bacteria</taxon>
        <taxon>Bacteria division WOR-3</taxon>
    </lineage>
</organism>
<dbReference type="EMBL" id="DQWE01000119">
    <property type="protein sequence ID" value="HDI82672.1"/>
    <property type="molecule type" value="Genomic_DNA"/>
</dbReference>
<comment type="similarity">
    <text evidence="14">Belongs to the ribF family.</text>
</comment>
<dbReference type="GO" id="GO:0009231">
    <property type="term" value="P:riboflavin biosynthetic process"/>
    <property type="evidence" value="ECO:0007669"/>
    <property type="project" value="InterPro"/>
</dbReference>
<evidence type="ECO:0000313" key="16">
    <source>
        <dbReference type="EMBL" id="HDI82672.1"/>
    </source>
</evidence>
<evidence type="ECO:0000256" key="12">
    <source>
        <dbReference type="ARBA" id="ARBA00047880"/>
    </source>
</evidence>